<evidence type="ECO:0000313" key="3">
    <source>
        <dbReference type="Proteomes" id="UP000632289"/>
    </source>
</evidence>
<keyword evidence="1" id="KW-0472">Membrane</keyword>
<reference evidence="2" key="1">
    <citation type="submission" date="2020-09" db="EMBL/GenBank/DDBJ databases">
        <title>Secondary metabolite and genome analysis of marine Streptomyces chumphonensis KK1-2T.</title>
        <authorList>
            <person name="Phongsopitanun W."/>
            <person name="Kanchanasin P."/>
            <person name="Pittayakhajonwut P."/>
            <person name="Suwanborirux K."/>
            <person name="Tanasupawat S."/>
        </authorList>
    </citation>
    <scope>NUCLEOTIDE SEQUENCE</scope>
    <source>
        <strain evidence="2">KK1-2</strain>
    </source>
</reference>
<feature type="non-terminal residue" evidence="2">
    <location>
        <position position="1"/>
    </location>
</feature>
<gene>
    <name evidence="2" type="ORF">IF129_25990</name>
</gene>
<sequence length="110" mass="12067">YVLRGLEGALHHASWGLENFASYAVTAAVDGLGTGTVENLVYLFAMIKLGTTMIWMITVSTNIDMSIAWHRFLAFPNIWFKRNAHGATALGGLQPMTSGGKQIDFETVFE</sequence>
<evidence type="ECO:0000256" key="1">
    <source>
        <dbReference type="SAM" id="Phobius"/>
    </source>
</evidence>
<name>A0A927IFJ6_9ACTN</name>
<dbReference type="AlphaFoldDB" id="A0A927IFJ6"/>
<dbReference type="Proteomes" id="UP000632289">
    <property type="component" value="Unassembled WGS sequence"/>
</dbReference>
<keyword evidence="1" id="KW-1133">Transmembrane helix</keyword>
<protein>
    <submittedName>
        <fullName evidence="2">Fe-S oxidoreductase</fullName>
    </submittedName>
</protein>
<keyword evidence="1" id="KW-0812">Transmembrane</keyword>
<accession>A0A927IFJ6</accession>
<feature type="non-terminal residue" evidence="2">
    <location>
        <position position="110"/>
    </location>
</feature>
<evidence type="ECO:0000313" key="2">
    <source>
        <dbReference type="EMBL" id="MBD3934995.1"/>
    </source>
</evidence>
<organism evidence="2 3">
    <name type="scientific">Streptomyces chumphonensis</name>
    <dbReference type="NCBI Taxonomy" id="1214925"/>
    <lineage>
        <taxon>Bacteria</taxon>
        <taxon>Bacillati</taxon>
        <taxon>Actinomycetota</taxon>
        <taxon>Actinomycetes</taxon>
        <taxon>Kitasatosporales</taxon>
        <taxon>Streptomycetaceae</taxon>
        <taxon>Streptomyces</taxon>
    </lineage>
</organism>
<comment type="caution">
    <text evidence="2">The sequence shown here is derived from an EMBL/GenBank/DDBJ whole genome shotgun (WGS) entry which is preliminary data.</text>
</comment>
<proteinExistence type="predicted"/>
<feature type="transmembrane region" description="Helical" evidence="1">
    <location>
        <begin position="40"/>
        <end position="63"/>
    </location>
</feature>
<dbReference type="EMBL" id="JACXYU010000048">
    <property type="protein sequence ID" value="MBD3934995.1"/>
    <property type="molecule type" value="Genomic_DNA"/>
</dbReference>
<keyword evidence="3" id="KW-1185">Reference proteome</keyword>